<organism evidence="3 4">
    <name type="scientific">Mesorhizobium ciceri</name>
    <dbReference type="NCBI Taxonomy" id="39645"/>
    <lineage>
        <taxon>Bacteria</taxon>
        <taxon>Pseudomonadati</taxon>
        <taxon>Pseudomonadota</taxon>
        <taxon>Alphaproteobacteria</taxon>
        <taxon>Hyphomicrobiales</taxon>
        <taxon>Phyllobacteriaceae</taxon>
        <taxon>Mesorhizobium</taxon>
    </lineage>
</organism>
<accession>A0AB38TB61</accession>
<feature type="compositionally biased region" description="Polar residues" evidence="1">
    <location>
        <begin position="162"/>
        <end position="179"/>
    </location>
</feature>
<dbReference type="AlphaFoldDB" id="A0AB38TB61"/>
<sequence length="334" mass="35933">MKAIAIAAATILCLLHPAVAAQPTCDELVQGGNYFQGKAFEDLSVAQIDALLEVAGKCNSETSTIENYDVILGVRVSRLEDARVQASMAEASQAKANASEQELAKLTEQARALPTDPSSRPALNQIRADMIRIRNESVEVWQSKEWNELDNVTNEKLQAIETGQTQQTAPTENGGTADSTAAEPPSLQNFADQSSSEARISEMTCSARGTAVLGVVNMGTEDPESVVQVALTSTGNFVIEGREVKAFDVLRSGDKIAFSMIAVADYLAGTTGASTGLSDDENMQFHAMQKMFIEGALRGRKRFAIYDVANSRLTFADADGKQFKNITQADCWAH</sequence>
<keyword evidence="4" id="KW-1185">Reference proteome</keyword>
<feature type="chain" id="PRO_5044249181" evidence="2">
    <location>
        <begin position="21"/>
        <end position="334"/>
    </location>
</feature>
<evidence type="ECO:0000256" key="1">
    <source>
        <dbReference type="SAM" id="MobiDB-lite"/>
    </source>
</evidence>
<keyword evidence="2" id="KW-0732">Signal</keyword>
<reference evidence="3 4" key="1">
    <citation type="journal article" date="2022" name="Microbiol. Resour. Announc.">
        <title>Complete Genome Sequence of Mesorhizobium ciceri Strain R30, a Rhizobium Used as a Commercial Inoculant for Chickpea in Argentina.</title>
        <authorList>
            <person name="Foresto E."/>
            <person name="Revale S."/>
            <person name="Primo E."/>
            <person name="Nievas F."/>
            <person name="Carezzano E."/>
            <person name="Puente M."/>
            <person name="Alzari P."/>
            <person name="Mart M."/>
            <person name="Ben-Assaya M."/>
            <person name="Mornico D."/>
            <person name="Santoro M."/>
            <person name="Mart F."/>
            <person name="Giordano W."/>
            <person name="Bogino P."/>
        </authorList>
    </citation>
    <scope>NUCLEOTIDE SEQUENCE [LARGE SCALE GENOMIC DNA]</scope>
    <source>
        <strain evidence="3 4">R30</strain>
    </source>
</reference>
<dbReference type="RefSeq" id="WP_127218972.1">
    <property type="nucleotide sequence ID" value="NZ_CP088147.1"/>
</dbReference>
<evidence type="ECO:0000313" key="4">
    <source>
        <dbReference type="Proteomes" id="UP001060070"/>
    </source>
</evidence>
<dbReference type="EMBL" id="CP088147">
    <property type="protein sequence ID" value="UTU51777.1"/>
    <property type="molecule type" value="Genomic_DNA"/>
</dbReference>
<gene>
    <name evidence="3" type="ORF">LRP29_30710</name>
</gene>
<dbReference type="Proteomes" id="UP001060070">
    <property type="component" value="Chromosome"/>
</dbReference>
<feature type="signal peptide" evidence="2">
    <location>
        <begin position="1"/>
        <end position="20"/>
    </location>
</feature>
<name>A0AB38TB61_9HYPH</name>
<protein>
    <submittedName>
        <fullName evidence="3">Uncharacterized protein</fullName>
    </submittedName>
</protein>
<feature type="compositionally biased region" description="Polar residues" evidence="1">
    <location>
        <begin position="186"/>
        <end position="198"/>
    </location>
</feature>
<feature type="region of interest" description="Disordered" evidence="1">
    <location>
        <begin position="162"/>
        <end position="199"/>
    </location>
</feature>
<evidence type="ECO:0000313" key="3">
    <source>
        <dbReference type="EMBL" id="UTU51777.1"/>
    </source>
</evidence>
<evidence type="ECO:0000256" key="2">
    <source>
        <dbReference type="SAM" id="SignalP"/>
    </source>
</evidence>
<proteinExistence type="predicted"/>